<dbReference type="STRING" id="930990.A0A067LXR2"/>
<evidence type="ECO:0000256" key="5">
    <source>
        <dbReference type="SAM" id="MobiDB-lite"/>
    </source>
</evidence>
<keyword evidence="10" id="KW-1185">Reference proteome</keyword>
<dbReference type="InterPro" id="IPR052706">
    <property type="entry name" value="Membrane-Transporter-like"/>
</dbReference>
<dbReference type="InterPro" id="IPR018490">
    <property type="entry name" value="cNMP-bd_dom_sf"/>
</dbReference>
<evidence type="ECO:0000313" key="9">
    <source>
        <dbReference type="EMBL" id="KDQ07140.1"/>
    </source>
</evidence>
<dbReference type="InterPro" id="IPR014710">
    <property type="entry name" value="RmlC-like_jellyroll"/>
</dbReference>
<feature type="transmembrane region" description="Helical" evidence="6">
    <location>
        <begin position="381"/>
        <end position="400"/>
    </location>
</feature>
<dbReference type="PROSITE" id="PS50801">
    <property type="entry name" value="STAS"/>
    <property type="match status" value="1"/>
</dbReference>
<gene>
    <name evidence="9" type="ORF">BOTBODRAFT_180967</name>
</gene>
<dbReference type="Proteomes" id="UP000027195">
    <property type="component" value="Unassembled WGS sequence"/>
</dbReference>
<dbReference type="InterPro" id="IPR002645">
    <property type="entry name" value="STAS_dom"/>
</dbReference>
<evidence type="ECO:0000256" key="2">
    <source>
        <dbReference type="ARBA" id="ARBA00022692"/>
    </source>
</evidence>
<dbReference type="FunCoup" id="A0A067LXR2">
    <property type="interactions" value="12"/>
</dbReference>
<dbReference type="SUPFAM" id="SSF51206">
    <property type="entry name" value="cAMP-binding domain-like"/>
    <property type="match status" value="1"/>
</dbReference>
<feature type="transmembrane region" description="Helical" evidence="6">
    <location>
        <begin position="299"/>
        <end position="325"/>
    </location>
</feature>
<feature type="domain" description="STAS" evidence="8">
    <location>
        <begin position="690"/>
        <end position="798"/>
    </location>
</feature>
<proteinExistence type="predicted"/>
<protein>
    <recommendedName>
        <fullName evidence="11">STAS domain-containing protein</fullName>
    </recommendedName>
</protein>
<keyword evidence="3 6" id="KW-1133">Transmembrane helix</keyword>
<dbReference type="CDD" id="cd07042">
    <property type="entry name" value="STAS_SulP_like_sulfate_transporter"/>
    <property type="match status" value="1"/>
</dbReference>
<dbReference type="Pfam" id="PF00027">
    <property type="entry name" value="cNMP_binding"/>
    <property type="match status" value="1"/>
</dbReference>
<feature type="transmembrane region" description="Helical" evidence="6">
    <location>
        <begin position="407"/>
        <end position="429"/>
    </location>
</feature>
<dbReference type="InParanoid" id="A0A067LXR2"/>
<sequence length="1015" mass="111089">MLLSHSAVTPAHLGAYPSHSPHAYMNRPEAFLPSRPQGQGSFDPAARLQSPFFASESGSSFSESSILSDEPTPPTPSPVVARSGISLLLAAREGPYSPNSRPHIPGRRESQTFSRTADHISEEDEDDDSHSTSTYGSHHPADTESAALLSPPGDWPSYGSRANGQPKPNNYPSYTNPFVARWHAGVVTARKLARPQSIFQGVRATAEVLPAVFLGLLLNILDGVSYGYIIFPVGAIFSGFGGLGVSMFFVSTIISQLVYSFGGSYFGGGNGSMMIEVIPFFHLLIDGIIRIVGEDNPEQVIATTMVAFALSSVLTGMTFMLFGALKLGAIVGFFPRHILIGCIGGVGVFLIETGFEVAAGLNQDGFVYDLDTLKHLFTNPHVLSMWVPALALAVLLRVITHRFHHQLIFPLYFVSIGCIFYLVIAIGHLDISALRSSGWIFDVGDTNVPWWTFYTHFGTPVSTSSTGLDLTGGGTDLQQTRWDALLATLPTQFALLFFNILHPPLNIPSLAVSLNEDQVDVNRELVAHGISNMAAGFLGTVPNYLAYLNSLLFYRVGGGSRYSGFLLAMATGALLLIGTGPISFIPVMLVGALIFVLGLDLVKEALWDTRHRVSTTEYITILSIVVVMTGWDFVVGVFLGIILACFFFVAENSRRKCIRAVFTGASAMSTVRRPSAHREYLRDVGIQTSIVKVQGFLFWGTIAYLEEIIRRIFDVDYLINPIRFLVLDLSLVAGIDVSAAEAFVRVQRMISRKNVGFVLCGFTPDSPIGKALQSVDLWSESEDNVHVFLSLNEALEWTENAYLRAWFTGPGGQQKLERPTTDTAITLAPPSTFNLSESFANSPRRTHIHSAGERLMPPAANSVPIKDEPFNTLLKTFSSYAELPDEFYIRLTRYFKPIVVPEREVLFRQGEDSNALYVVESGVLRAVYSFADHIPPINESMVAGTLIGELSALSGTSRNATVFAERQSVLWKLTLDELVRMETEYPETARIFMRLVLKTAKIDYDVLIAALASGQ</sequence>
<feature type="compositionally biased region" description="Basic and acidic residues" evidence="5">
    <location>
        <begin position="106"/>
        <end position="120"/>
    </location>
</feature>
<dbReference type="HOGENOM" id="CLU_003182_0_3_1"/>
<reference evidence="10" key="1">
    <citation type="journal article" date="2014" name="Proc. Natl. Acad. Sci. U.S.A.">
        <title>Extensive sampling of basidiomycete genomes demonstrates inadequacy of the white-rot/brown-rot paradigm for wood decay fungi.</title>
        <authorList>
            <person name="Riley R."/>
            <person name="Salamov A.A."/>
            <person name="Brown D.W."/>
            <person name="Nagy L.G."/>
            <person name="Floudas D."/>
            <person name="Held B.W."/>
            <person name="Levasseur A."/>
            <person name="Lombard V."/>
            <person name="Morin E."/>
            <person name="Otillar R."/>
            <person name="Lindquist E.A."/>
            <person name="Sun H."/>
            <person name="LaButti K.M."/>
            <person name="Schmutz J."/>
            <person name="Jabbour D."/>
            <person name="Luo H."/>
            <person name="Baker S.E."/>
            <person name="Pisabarro A.G."/>
            <person name="Walton J.D."/>
            <person name="Blanchette R.A."/>
            <person name="Henrissat B."/>
            <person name="Martin F."/>
            <person name="Cullen D."/>
            <person name="Hibbett D.S."/>
            <person name="Grigoriev I.V."/>
        </authorList>
    </citation>
    <scope>NUCLEOTIDE SEQUENCE [LARGE SCALE GENOMIC DNA]</scope>
    <source>
        <strain evidence="10">FD-172 SS1</strain>
    </source>
</reference>
<keyword evidence="2 6" id="KW-0812">Transmembrane</keyword>
<dbReference type="Gene3D" id="2.60.120.10">
    <property type="entry name" value="Jelly Rolls"/>
    <property type="match status" value="1"/>
</dbReference>
<feature type="transmembrane region" description="Helical" evidence="6">
    <location>
        <begin position="273"/>
        <end position="293"/>
    </location>
</feature>
<evidence type="ECO:0000256" key="1">
    <source>
        <dbReference type="ARBA" id="ARBA00004141"/>
    </source>
</evidence>
<feature type="region of interest" description="Disordered" evidence="5">
    <location>
        <begin position="93"/>
        <end position="170"/>
    </location>
</feature>
<feature type="compositionally biased region" description="Polar residues" evidence="5">
    <location>
        <begin position="160"/>
        <end position="170"/>
    </location>
</feature>
<evidence type="ECO:0000256" key="4">
    <source>
        <dbReference type="ARBA" id="ARBA00023136"/>
    </source>
</evidence>
<feature type="transmembrane region" description="Helical" evidence="6">
    <location>
        <begin position="235"/>
        <end position="261"/>
    </location>
</feature>
<feature type="compositionally biased region" description="Low complexity" evidence="5">
    <location>
        <begin position="50"/>
        <end position="70"/>
    </location>
</feature>
<dbReference type="AlphaFoldDB" id="A0A067LXR2"/>
<keyword evidence="4 6" id="KW-0472">Membrane</keyword>
<dbReference type="InterPro" id="IPR000595">
    <property type="entry name" value="cNMP-bd_dom"/>
</dbReference>
<dbReference type="Pfam" id="PF01740">
    <property type="entry name" value="STAS"/>
    <property type="match status" value="1"/>
</dbReference>
<evidence type="ECO:0000256" key="6">
    <source>
        <dbReference type="SAM" id="Phobius"/>
    </source>
</evidence>
<evidence type="ECO:0000259" key="8">
    <source>
        <dbReference type="PROSITE" id="PS50801"/>
    </source>
</evidence>
<feature type="transmembrane region" description="Helical" evidence="6">
    <location>
        <begin position="619"/>
        <end position="649"/>
    </location>
</feature>
<feature type="domain" description="Cyclic nucleotide-binding" evidence="7">
    <location>
        <begin position="879"/>
        <end position="981"/>
    </location>
</feature>
<dbReference type="PANTHER" id="PTHR43310">
    <property type="entry name" value="SULFATE TRANSPORTER YBAR-RELATED"/>
    <property type="match status" value="1"/>
</dbReference>
<dbReference type="PROSITE" id="PS50042">
    <property type="entry name" value="CNMP_BINDING_3"/>
    <property type="match status" value="1"/>
</dbReference>
<feature type="region of interest" description="Disordered" evidence="5">
    <location>
        <begin position="27"/>
        <end position="80"/>
    </location>
</feature>
<dbReference type="EMBL" id="KL198114">
    <property type="protein sequence ID" value="KDQ07140.1"/>
    <property type="molecule type" value="Genomic_DNA"/>
</dbReference>
<dbReference type="GO" id="GO:0016020">
    <property type="term" value="C:membrane"/>
    <property type="evidence" value="ECO:0007669"/>
    <property type="project" value="UniProtKB-SubCell"/>
</dbReference>
<dbReference type="Pfam" id="PF00916">
    <property type="entry name" value="Sulfate_transp"/>
    <property type="match status" value="1"/>
</dbReference>
<accession>A0A067LXR2</accession>
<feature type="transmembrane region" description="Helical" evidence="6">
    <location>
        <begin position="337"/>
        <end position="361"/>
    </location>
</feature>
<name>A0A067LXR2_BOTB1</name>
<dbReference type="PANTHER" id="PTHR43310:SF4">
    <property type="entry name" value="AFR304WP"/>
    <property type="match status" value="1"/>
</dbReference>
<organism evidence="9 10">
    <name type="scientific">Botryobasidium botryosum (strain FD-172 SS1)</name>
    <dbReference type="NCBI Taxonomy" id="930990"/>
    <lineage>
        <taxon>Eukaryota</taxon>
        <taxon>Fungi</taxon>
        <taxon>Dikarya</taxon>
        <taxon>Basidiomycota</taxon>
        <taxon>Agaricomycotina</taxon>
        <taxon>Agaricomycetes</taxon>
        <taxon>Cantharellales</taxon>
        <taxon>Botryobasidiaceae</taxon>
        <taxon>Botryobasidium</taxon>
    </lineage>
</organism>
<evidence type="ECO:0000313" key="10">
    <source>
        <dbReference type="Proteomes" id="UP000027195"/>
    </source>
</evidence>
<evidence type="ECO:0000256" key="3">
    <source>
        <dbReference type="ARBA" id="ARBA00022989"/>
    </source>
</evidence>
<dbReference type="InterPro" id="IPR011547">
    <property type="entry name" value="SLC26A/SulP_dom"/>
</dbReference>
<dbReference type="SUPFAM" id="SSF52091">
    <property type="entry name" value="SpoIIaa-like"/>
    <property type="match status" value="1"/>
</dbReference>
<dbReference type="SMART" id="SM00100">
    <property type="entry name" value="cNMP"/>
    <property type="match status" value="1"/>
</dbReference>
<evidence type="ECO:0000259" key="7">
    <source>
        <dbReference type="PROSITE" id="PS50042"/>
    </source>
</evidence>
<dbReference type="InterPro" id="IPR036513">
    <property type="entry name" value="STAS_dom_sf"/>
</dbReference>
<comment type="subcellular location">
    <subcellularLocation>
        <location evidence="1">Membrane</location>
        <topology evidence="1">Multi-pass membrane protein</topology>
    </subcellularLocation>
</comment>
<dbReference type="Gene3D" id="3.30.750.24">
    <property type="entry name" value="STAS domain"/>
    <property type="match status" value="1"/>
</dbReference>
<evidence type="ECO:0008006" key="11">
    <source>
        <dbReference type="Google" id="ProtNLM"/>
    </source>
</evidence>
<feature type="transmembrane region" description="Helical" evidence="6">
    <location>
        <begin position="566"/>
        <end position="599"/>
    </location>
</feature>
<feature type="transmembrane region" description="Helical" evidence="6">
    <location>
        <begin position="533"/>
        <end position="554"/>
    </location>
</feature>
<dbReference type="CDD" id="cd00038">
    <property type="entry name" value="CAP_ED"/>
    <property type="match status" value="1"/>
</dbReference>
<dbReference type="OrthoDB" id="409725at2759"/>